<sequence>MTLYEAQDVALAFGQALLARRYEDARALLAPSDAAITTIEDLQRGFETFVPLDWEGEILGADVILTEWPDREEDDVALVYVPIAGFVYSEAVTVVVTRTPLGLRVRGVEFGRP</sequence>
<protein>
    <recommendedName>
        <fullName evidence="3">DUF4440 domain-containing protein</fullName>
    </recommendedName>
</protein>
<name>A0A318S1V4_9DEIO</name>
<dbReference type="AlphaFoldDB" id="A0A318S1V4"/>
<gene>
    <name evidence="1" type="ORF">DES52_11881</name>
</gene>
<keyword evidence="2" id="KW-1185">Reference proteome</keyword>
<comment type="caution">
    <text evidence="1">The sequence shown here is derived from an EMBL/GenBank/DDBJ whole genome shotgun (WGS) entry which is preliminary data.</text>
</comment>
<proteinExistence type="predicted"/>
<dbReference type="EMBL" id="QJSX01000018">
    <property type="protein sequence ID" value="PYE50464.1"/>
    <property type="molecule type" value="Genomic_DNA"/>
</dbReference>
<dbReference type="Proteomes" id="UP000248326">
    <property type="component" value="Unassembled WGS sequence"/>
</dbReference>
<organism evidence="1 2">
    <name type="scientific">Deinococcus yavapaiensis KR-236</name>
    <dbReference type="NCBI Taxonomy" id="694435"/>
    <lineage>
        <taxon>Bacteria</taxon>
        <taxon>Thermotogati</taxon>
        <taxon>Deinococcota</taxon>
        <taxon>Deinococci</taxon>
        <taxon>Deinococcales</taxon>
        <taxon>Deinococcaceae</taxon>
        <taxon>Deinococcus</taxon>
    </lineage>
</organism>
<dbReference type="OrthoDB" id="574335at2"/>
<evidence type="ECO:0000313" key="1">
    <source>
        <dbReference type="EMBL" id="PYE50464.1"/>
    </source>
</evidence>
<dbReference type="RefSeq" id="WP_110888421.1">
    <property type="nucleotide sequence ID" value="NZ_QJSX01000018.1"/>
</dbReference>
<accession>A0A318S1V4</accession>
<evidence type="ECO:0000313" key="2">
    <source>
        <dbReference type="Proteomes" id="UP000248326"/>
    </source>
</evidence>
<reference evidence="1 2" key="1">
    <citation type="submission" date="2018-06" db="EMBL/GenBank/DDBJ databases">
        <title>Genomic Encyclopedia of Type Strains, Phase IV (KMG-IV): sequencing the most valuable type-strain genomes for metagenomic binning, comparative biology and taxonomic classification.</title>
        <authorList>
            <person name="Goeker M."/>
        </authorList>
    </citation>
    <scope>NUCLEOTIDE SEQUENCE [LARGE SCALE GENOMIC DNA]</scope>
    <source>
        <strain evidence="1 2">DSM 18048</strain>
    </source>
</reference>
<evidence type="ECO:0008006" key="3">
    <source>
        <dbReference type="Google" id="ProtNLM"/>
    </source>
</evidence>